<sequence>SVEHPQDALKQIRSMEASSLRRIGGFVMLWGAFCWHSLEGEVSLSDHLYPLMKYFSPDGSDLLRDDNASTQRAPGISERCDEDENNMNHRLWSPALKAIEQL</sequence>
<dbReference type="AlphaFoldDB" id="A0A3B4ZMK2"/>
<reference evidence="1" key="1">
    <citation type="submission" date="2023-09" db="UniProtKB">
        <authorList>
            <consortium name="Ensembl"/>
        </authorList>
    </citation>
    <scope>IDENTIFICATION</scope>
</reference>
<organism evidence="1">
    <name type="scientific">Stegastes partitus</name>
    <name type="common">bicolor damselfish</name>
    <dbReference type="NCBI Taxonomy" id="144197"/>
    <lineage>
        <taxon>Eukaryota</taxon>
        <taxon>Metazoa</taxon>
        <taxon>Chordata</taxon>
        <taxon>Craniata</taxon>
        <taxon>Vertebrata</taxon>
        <taxon>Euteleostomi</taxon>
        <taxon>Actinopterygii</taxon>
        <taxon>Neopterygii</taxon>
        <taxon>Teleostei</taxon>
        <taxon>Neoteleostei</taxon>
        <taxon>Acanthomorphata</taxon>
        <taxon>Ovalentaria</taxon>
        <taxon>Pomacentridae</taxon>
        <taxon>Stegastes</taxon>
    </lineage>
</organism>
<accession>A0A3B4ZMK2</accession>
<name>A0A3B4ZMK2_9TELE</name>
<protein>
    <submittedName>
        <fullName evidence="1">Uncharacterized protein</fullName>
    </submittedName>
</protein>
<evidence type="ECO:0000313" key="1">
    <source>
        <dbReference type="Ensembl" id="ENSSPAP00000008906.1"/>
    </source>
</evidence>
<dbReference type="Ensembl" id="ENSSPAT00000009066.1">
    <property type="protein sequence ID" value="ENSSPAP00000008906.1"/>
    <property type="gene ID" value="ENSSPAG00000006787.1"/>
</dbReference>
<proteinExistence type="predicted"/>